<accession>A0A2S7TYC1</accession>
<evidence type="ECO:0000256" key="6">
    <source>
        <dbReference type="ARBA" id="ARBA00022516"/>
    </source>
</evidence>
<proteinExistence type="inferred from homology"/>
<evidence type="ECO:0000256" key="5">
    <source>
        <dbReference type="ARBA" id="ARBA00014944"/>
    </source>
</evidence>
<evidence type="ECO:0000256" key="14">
    <source>
        <dbReference type="ARBA" id="ARBA00048586"/>
    </source>
</evidence>
<dbReference type="RefSeq" id="WP_105041695.1">
    <property type="nucleotide sequence ID" value="NZ_MQWA01000001.1"/>
</dbReference>
<dbReference type="EMBL" id="MQWA01000001">
    <property type="protein sequence ID" value="PQJ27211.1"/>
    <property type="molecule type" value="Genomic_DNA"/>
</dbReference>
<dbReference type="PIRSF" id="PIRSF000847">
    <property type="entry name" value="Phos_ph_gly_syn"/>
    <property type="match status" value="1"/>
</dbReference>
<dbReference type="Gene3D" id="1.20.120.1760">
    <property type="match status" value="1"/>
</dbReference>
<name>A0A2S7TYC1_9BACT</name>
<keyword evidence="6" id="KW-0444">Lipid biosynthesis</keyword>
<evidence type="ECO:0000256" key="12">
    <source>
        <dbReference type="ARBA" id="ARBA00023209"/>
    </source>
</evidence>
<dbReference type="InterPro" id="IPR000462">
    <property type="entry name" value="CDP-OH_P_trans"/>
</dbReference>
<dbReference type="InterPro" id="IPR050324">
    <property type="entry name" value="CDP-alcohol_PTase-I"/>
</dbReference>
<dbReference type="GO" id="GO:0008444">
    <property type="term" value="F:CDP-diacylglycerol-glycerol-3-phosphate 3-phosphatidyltransferase activity"/>
    <property type="evidence" value="ECO:0007669"/>
    <property type="project" value="UniProtKB-EC"/>
</dbReference>
<keyword evidence="11 16" id="KW-0472">Membrane</keyword>
<feature type="transmembrane region" description="Helical" evidence="16">
    <location>
        <begin position="166"/>
        <end position="184"/>
    </location>
</feature>
<dbReference type="GO" id="GO:0016020">
    <property type="term" value="C:membrane"/>
    <property type="evidence" value="ECO:0007669"/>
    <property type="project" value="UniProtKB-SubCell"/>
</dbReference>
<keyword evidence="13" id="KW-1208">Phospholipid metabolism</keyword>
<dbReference type="EC" id="2.7.8.5" evidence="4"/>
<dbReference type="PROSITE" id="PS00379">
    <property type="entry name" value="CDP_ALCOHOL_P_TRANSF"/>
    <property type="match status" value="1"/>
</dbReference>
<keyword evidence="7 15" id="KW-0808">Transferase</keyword>
<evidence type="ECO:0000256" key="3">
    <source>
        <dbReference type="ARBA" id="ARBA00010441"/>
    </source>
</evidence>
<evidence type="ECO:0000256" key="10">
    <source>
        <dbReference type="ARBA" id="ARBA00023098"/>
    </source>
</evidence>
<keyword evidence="18" id="KW-1185">Reference proteome</keyword>
<dbReference type="Proteomes" id="UP000239907">
    <property type="component" value="Unassembled WGS sequence"/>
</dbReference>
<keyword evidence="10" id="KW-0443">Lipid metabolism</keyword>
<evidence type="ECO:0000256" key="8">
    <source>
        <dbReference type="ARBA" id="ARBA00022692"/>
    </source>
</evidence>
<evidence type="ECO:0000256" key="9">
    <source>
        <dbReference type="ARBA" id="ARBA00022989"/>
    </source>
</evidence>
<reference evidence="17 18" key="1">
    <citation type="submission" date="2016-12" db="EMBL/GenBank/DDBJ databases">
        <title>Study of bacterial adaptation to deep sea.</title>
        <authorList>
            <person name="Song J."/>
            <person name="Yoshizawa S."/>
            <person name="Kogure K."/>
        </authorList>
    </citation>
    <scope>NUCLEOTIDE SEQUENCE [LARGE SCALE GENOMIC DNA]</scope>
    <source>
        <strain evidence="17 18">SAORIC-165</strain>
    </source>
</reference>
<evidence type="ECO:0000256" key="1">
    <source>
        <dbReference type="ARBA" id="ARBA00004141"/>
    </source>
</evidence>
<feature type="transmembrane region" description="Helical" evidence="16">
    <location>
        <begin position="38"/>
        <end position="59"/>
    </location>
</feature>
<dbReference type="PANTHER" id="PTHR14269">
    <property type="entry name" value="CDP-DIACYLGLYCEROL--GLYCEROL-3-PHOSPHATE 3-PHOSPHATIDYLTRANSFERASE-RELATED"/>
    <property type="match status" value="1"/>
</dbReference>
<evidence type="ECO:0000313" key="17">
    <source>
        <dbReference type="EMBL" id="PQJ27211.1"/>
    </source>
</evidence>
<evidence type="ECO:0000313" key="18">
    <source>
        <dbReference type="Proteomes" id="UP000239907"/>
    </source>
</evidence>
<sequence length="198" mass="21698">MNPANAITTMRLLLIPIFGVLAVMYGRSIQDGAPVEALRYLALAAFIIAAASDGIDGYVARKLNVTSKLGAVLDALADKVLMLTGLVTLSFVSWGDADWLIPMWYLIMVVARDVSIGIGCAMILSLNKKLEVDPHWSGKATTIAQLFTLGWVMLKVVPWSPLYPTIIAAVLTLWSSWAYSLNCIRQLNHISVKKRHQT</sequence>
<dbReference type="PANTHER" id="PTHR14269:SF11">
    <property type="entry name" value="CDP-DIACYLGLYCEROL--GLYCEROL-3-PHOSPHATE 3-PHOSPHATIDYLTRANSFERASE"/>
    <property type="match status" value="1"/>
</dbReference>
<dbReference type="InterPro" id="IPR048254">
    <property type="entry name" value="CDP_ALCOHOL_P_TRANSF_CS"/>
</dbReference>
<dbReference type="GO" id="GO:0046474">
    <property type="term" value="P:glycerophospholipid biosynthetic process"/>
    <property type="evidence" value="ECO:0007669"/>
    <property type="project" value="TreeGrafter"/>
</dbReference>
<comment type="similarity">
    <text evidence="3 15">Belongs to the CDP-alcohol phosphatidyltransferase class-I family.</text>
</comment>
<evidence type="ECO:0000256" key="13">
    <source>
        <dbReference type="ARBA" id="ARBA00023264"/>
    </source>
</evidence>
<evidence type="ECO:0000256" key="16">
    <source>
        <dbReference type="SAM" id="Phobius"/>
    </source>
</evidence>
<evidence type="ECO:0000256" key="4">
    <source>
        <dbReference type="ARBA" id="ARBA00013170"/>
    </source>
</evidence>
<feature type="transmembrane region" description="Helical" evidence="16">
    <location>
        <begin position="80"/>
        <end position="97"/>
    </location>
</feature>
<evidence type="ECO:0000256" key="15">
    <source>
        <dbReference type="RuleBase" id="RU003750"/>
    </source>
</evidence>
<keyword evidence="9 16" id="KW-1133">Transmembrane helix</keyword>
<evidence type="ECO:0000256" key="7">
    <source>
        <dbReference type="ARBA" id="ARBA00022679"/>
    </source>
</evidence>
<dbReference type="Pfam" id="PF01066">
    <property type="entry name" value="CDP-OH_P_transf"/>
    <property type="match status" value="1"/>
</dbReference>
<keyword evidence="12" id="KW-0594">Phospholipid biosynthesis</keyword>
<keyword evidence="8 16" id="KW-0812">Transmembrane</keyword>
<comment type="subcellular location">
    <subcellularLocation>
        <location evidence="1">Membrane</location>
        <topology evidence="1">Multi-pass membrane protein</topology>
    </subcellularLocation>
</comment>
<comment type="caution">
    <text evidence="17">The sequence shown here is derived from an EMBL/GenBank/DDBJ whole genome shotgun (WGS) entry which is preliminary data.</text>
</comment>
<comment type="pathway">
    <text evidence="2">Phospholipid metabolism; phosphatidylglycerol biosynthesis; phosphatidylglycerol from CDP-diacylglycerol: step 1/2.</text>
</comment>
<evidence type="ECO:0000256" key="11">
    <source>
        <dbReference type="ARBA" id="ARBA00023136"/>
    </source>
</evidence>
<organism evidence="17 18">
    <name type="scientific">Rubritalea profundi</name>
    <dbReference type="NCBI Taxonomy" id="1658618"/>
    <lineage>
        <taxon>Bacteria</taxon>
        <taxon>Pseudomonadati</taxon>
        <taxon>Verrucomicrobiota</taxon>
        <taxon>Verrucomicrobiia</taxon>
        <taxon>Verrucomicrobiales</taxon>
        <taxon>Rubritaleaceae</taxon>
        <taxon>Rubritalea</taxon>
    </lineage>
</organism>
<evidence type="ECO:0000256" key="2">
    <source>
        <dbReference type="ARBA" id="ARBA00005042"/>
    </source>
</evidence>
<dbReference type="InterPro" id="IPR004570">
    <property type="entry name" value="Phosphatidylglycerol_P_synth"/>
</dbReference>
<protein>
    <recommendedName>
        <fullName evidence="5">CDP-diacylglycerol--glycerol-3-phosphate 3-phosphatidyltransferase</fullName>
        <ecNumber evidence="4">2.7.8.5</ecNumber>
    </recommendedName>
</protein>
<dbReference type="AlphaFoldDB" id="A0A2S7TYC1"/>
<gene>
    <name evidence="17" type="ORF">BSZ32_01000</name>
</gene>
<comment type="catalytic activity">
    <reaction evidence="14">
        <text>a CDP-1,2-diacyl-sn-glycerol + sn-glycerol 3-phosphate = a 1,2-diacyl-sn-glycero-3-phospho-(1'-sn-glycero-3'-phosphate) + CMP + H(+)</text>
        <dbReference type="Rhea" id="RHEA:12593"/>
        <dbReference type="ChEBI" id="CHEBI:15378"/>
        <dbReference type="ChEBI" id="CHEBI:57597"/>
        <dbReference type="ChEBI" id="CHEBI:58332"/>
        <dbReference type="ChEBI" id="CHEBI:60110"/>
        <dbReference type="ChEBI" id="CHEBI:60377"/>
        <dbReference type="EC" id="2.7.8.5"/>
    </reaction>
</comment>
<feature type="transmembrane region" description="Helical" evidence="16">
    <location>
        <begin position="103"/>
        <end position="124"/>
    </location>
</feature>
<dbReference type="InterPro" id="IPR043130">
    <property type="entry name" value="CDP-OH_PTrfase_TM_dom"/>
</dbReference>